<dbReference type="PANTHER" id="PTHR43576">
    <property type="entry name" value="ALPHA-L-ARABINOFURANOSIDASE C-RELATED"/>
    <property type="match status" value="1"/>
</dbReference>
<comment type="similarity">
    <text evidence="3">Belongs to the glycosyl hydrolase 51 family.</text>
</comment>
<dbReference type="EC" id="3.2.1.55" evidence="4"/>
<dbReference type="GO" id="GO:0031222">
    <property type="term" value="P:arabinan catabolic process"/>
    <property type="evidence" value="ECO:0007669"/>
    <property type="project" value="UniProtKB-UniPathway"/>
</dbReference>
<feature type="domain" description="Alpha-L-arabinofuranosidase C-terminal" evidence="9">
    <location>
        <begin position="251"/>
        <end position="441"/>
    </location>
</feature>
<dbReference type="SMART" id="SM00813">
    <property type="entry name" value="Alpha-L-AF_C"/>
    <property type="match status" value="1"/>
</dbReference>
<keyword evidence="11" id="KW-1185">Reference proteome</keyword>
<evidence type="ECO:0000256" key="8">
    <source>
        <dbReference type="ARBA" id="ARBA00037415"/>
    </source>
</evidence>
<dbReference type="Pfam" id="PF06964">
    <property type="entry name" value="Alpha-L-AF_C"/>
    <property type="match status" value="1"/>
</dbReference>
<dbReference type="SUPFAM" id="SSF51445">
    <property type="entry name" value="(Trans)glycosidases"/>
    <property type="match status" value="1"/>
</dbReference>
<evidence type="ECO:0000256" key="4">
    <source>
        <dbReference type="ARBA" id="ARBA00012670"/>
    </source>
</evidence>
<comment type="function">
    <text evidence="8">Alpha-L-arabinofuranosidase involved in the degradation of arabinoxylan, a major component of plant hemicellulose. Acts only on small linear 1,5-alpha-linked L-arabinofuranosyl oligosaccharides.</text>
</comment>
<keyword evidence="5 10" id="KW-0378">Hydrolase</keyword>
<dbReference type="GO" id="GO:0046373">
    <property type="term" value="P:L-arabinose metabolic process"/>
    <property type="evidence" value="ECO:0007669"/>
    <property type="project" value="InterPro"/>
</dbReference>
<accession>A0A3N4K4Z9</accession>
<evidence type="ECO:0000256" key="6">
    <source>
        <dbReference type="ARBA" id="ARBA00023277"/>
    </source>
</evidence>
<evidence type="ECO:0000256" key="7">
    <source>
        <dbReference type="ARBA" id="ARBA00023295"/>
    </source>
</evidence>
<dbReference type="SUPFAM" id="SSF51011">
    <property type="entry name" value="Glycosyl hydrolase domain"/>
    <property type="match status" value="1"/>
</dbReference>
<dbReference type="InterPro" id="IPR013780">
    <property type="entry name" value="Glyco_hydro_b"/>
</dbReference>
<dbReference type="UniPathway" id="UPA00667"/>
<evidence type="ECO:0000313" key="10">
    <source>
        <dbReference type="EMBL" id="RPB00985.1"/>
    </source>
</evidence>
<keyword evidence="6" id="KW-0119">Carbohydrate metabolism</keyword>
<protein>
    <recommendedName>
        <fullName evidence="4">non-reducing end alpha-L-arabinofuranosidase</fullName>
        <ecNumber evidence="4">3.2.1.55</ecNumber>
    </recommendedName>
</protein>
<dbReference type="InterPro" id="IPR010720">
    <property type="entry name" value="Alpha-L-AF_C"/>
</dbReference>
<evidence type="ECO:0000256" key="1">
    <source>
        <dbReference type="ARBA" id="ARBA00001462"/>
    </source>
</evidence>
<evidence type="ECO:0000256" key="3">
    <source>
        <dbReference type="ARBA" id="ARBA00007186"/>
    </source>
</evidence>
<dbReference type="Gene3D" id="2.60.40.1180">
    <property type="entry name" value="Golgi alpha-mannosidase II"/>
    <property type="match status" value="1"/>
</dbReference>
<evidence type="ECO:0000256" key="2">
    <source>
        <dbReference type="ARBA" id="ARBA00004834"/>
    </source>
</evidence>
<keyword evidence="7" id="KW-0326">Glycosidase</keyword>
<proteinExistence type="inferred from homology"/>
<organism evidence="10 11">
    <name type="scientific">Choiromyces venosus 120613-1</name>
    <dbReference type="NCBI Taxonomy" id="1336337"/>
    <lineage>
        <taxon>Eukaryota</taxon>
        <taxon>Fungi</taxon>
        <taxon>Dikarya</taxon>
        <taxon>Ascomycota</taxon>
        <taxon>Pezizomycotina</taxon>
        <taxon>Pezizomycetes</taxon>
        <taxon>Pezizales</taxon>
        <taxon>Tuberaceae</taxon>
        <taxon>Choiromyces</taxon>
    </lineage>
</organism>
<gene>
    <name evidence="10" type="ORF">L873DRAFT_1834782</name>
</gene>
<dbReference type="PANTHER" id="PTHR43576:SF3">
    <property type="entry name" value="ALPHA-L-ARABINOFURANOSIDASE C"/>
    <property type="match status" value="1"/>
</dbReference>
<dbReference type="Gene3D" id="3.20.20.80">
    <property type="entry name" value="Glycosidases"/>
    <property type="match status" value="2"/>
</dbReference>
<dbReference type="GO" id="GO:0046556">
    <property type="term" value="F:alpha-L-arabinofuranosidase activity"/>
    <property type="evidence" value="ECO:0007669"/>
    <property type="project" value="UniProtKB-EC"/>
</dbReference>
<evidence type="ECO:0000259" key="9">
    <source>
        <dbReference type="SMART" id="SM00813"/>
    </source>
</evidence>
<evidence type="ECO:0000313" key="11">
    <source>
        <dbReference type="Proteomes" id="UP000276215"/>
    </source>
</evidence>
<dbReference type="AlphaFoldDB" id="A0A3N4K4Z9"/>
<dbReference type="InterPro" id="IPR055235">
    <property type="entry name" value="ASD1_cat"/>
</dbReference>
<dbReference type="OrthoDB" id="3032304at2759"/>
<comment type="catalytic activity">
    <reaction evidence="1">
        <text>Hydrolysis of terminal non-reducing alpha-L-arabinofuranoside residues in alpha-L-arabinosides.</text>
        <dbReference type="EC" id="3.2.1.55"/>
    </reaction>
</comment>
<sequence>MTTFTRIPDDARPSISVDPDRVLSEIKPEIYPGFTEHMGRCVYGGLYDPGNPLSDENGFRKDVIKVFQDLRCPVVRYPGGNFGVGPKDQRPSRPELAWDGIEQNQFGTDEFMKWCDVVGTQPYLALNMGTGTLDEALGLLEYCNGDKNTYWANLRRKNGHEKPYNVKYWALGNEVYGERQTGYSDWDRYVLQECIKWTDMHSIHIYTADTSHPPNATAPRSAERVIEITASLIDLARICAGTEARASICFDEWNIWDPIRAPGNTGAEELYTVSDMLAMAAWCNVFIRQSAYLGMANIAQNVNVIAPVMTTPTRLVKQTTYYPFFLFANYMRGRTLGVHMRSGVYEGRSNPAWVRTTMDMPWLDVSAAVEDGHINLAVANISEERDWEVEIKGVSKGAEVKVFEVKGEKVDDVNSEEKRTVGIEEKVWTVAGETYLFKRLSFTLLRWKL</sequence>
<name>A0A3N4K4Z9_9PEZI</name>
<dbReference type="Proteomes" id="UP000276215">
    <property type="component" value="Unassembled WGS sequence"/>
</dbReference>
<dbReference type="EMBL" id="ML120376">
    <property type="protein sequence ID" value="RPB00985.1"/>
    <property type="molecule type" value="Genomic_DNA"/>
</dbReference>
<dbReference type="Pfam" id="PF22848">
    <property type="entry name" value="ASD1_dom"/>
    <property type="match status" value="1"/>
</dbReference>
<evidence type="ECO:0000256" key="5">
    <source>
        <dbReference type="ARBA" id="ARBA00022801"/>
    </source>
</evidence>
<dbReference type="InterPro" id="IPR017853">
    <property type="entry name" value="GH"/>
</dbReference>
<reference evidence="10 11" key="1">
    <citation type="journal article" date="2018" name="Nat. Ecol. Evol.">
        <title>Pezizomycetes genomes reveal the molecular basis of ectomycorrhizal truffle lifestyle.</title>
        <authorList>
            <person name="Murat C."/>
            <person name="Payen T."/>
            <person name="Noel B."/>
            <person name="Kuo A."/>
            <person name="Morin E."/>
            <person name="Chen J."/>
            <person name="Kohler A."/>
            <person name="Krizsan K."/>
            <person name="Balestrini R."/>
            <person name="Da Silva C."/>
            <person name="Montanini B."/>
            <person name="Hainaut M."/>
            <person name="Levati E."/>
            <person name="Barry K.W."/>
            <person name="Belfiori B."/>
            <person name="Cichocki N."/>
            <person name="Clum A."/>
            <person name="Dockter R.B."/>
            <person name="Fauchery L."/>
            <person name="Guy J."/>
            <person name="Iotti M."/>
            <person name="Le Tacon F."/>
            <person name="Lindquist E.A."/>
            <person name="Lipzen A."/>
            <person name="Malagnac F."/>
            <person name="Mello A."/>
            <person name="Molinier V."/>
            <person name="Miyauchi S."/>
            <person name="Poulain J."/>
            <person name="Riccioni C."/>
            <person name="Rubini A."/>
            <person name="Sitrit Y."/>
            <person name="Splivallo R."/>
            <person name="Traeger S."/>
            <person name="Wang M."/>
            <person name="Zifcakova L."/>
            <person name="Wipf D."/>
            <person name="Zambonelli A."/>
            <person name="Paolocci F."/>
            <person name="Nowrousian M."/>
            <person name="Ottonello S."/>
            <person name="Baldrian P."/>
            <person name="Spatafora J.W."/>
            <person name="Henrissat B."/>
            <person name="Nagy L.G."/>
            <person name="Aury J.M."/>
            <person name="Wincker P."/>
            <person name="Grigoriev I.V."/>
            <person name="Bonfante P."/>
            <person name="Martin F.M."/>
        </authorList>
    </citation>
    <scope>NUCLEOTIDE SEQUENCE [LARGE SCALE GENOMIC DNA]</scope>
    <source>
        <strain evidence="10 11">120613-1</strain>
    </source>
</reference>
<dbReference type="STRING" id="1336337.A0A3N4K4Z9"/>
<comment type="pathway">
    <text evidence="2">Glycan metabolism; L-arabinan degradation.</text>
</comment>